<name>A0A1L9SP40_9EURO</name>
<dbReference type="AlphaFoldDB" id="A0A1L9SP40"/>
<dbReference type="Proteomes" id="UP000184188">
    <property type="component" value="Unassembled WGS sequence"/>
</dbReference>
<reference evidence="5" key="1">
    <citation type="journal article" date="2017" name="Genome Biol.">
        <title>Comparative genomics reveals high biological diversity and specific adaptations in the industrially and medically important fungal genus Aspergillus.</title>
        <authorList>
            <person name="de Vries R.P."/>
            <person name="Riley R."/>
            <person name="Wiebenga A."/>
            <person name="Aguilar-Osorio G."/>
            <person name="Amillis S."/>
            <person name="Uchima C.A."/>
            <person name="Anderluh G."/>
            <person name="Asadollahi M."/>
            <person name="Askin M."/>
            <person name="Barry K."/>
            <person name="Battaglia E."/>
            <person name="Bayram O."/>
            <person name="Benocci T."/>
            <person name="Braus-Stromeyer S.A."/>
            <person name="Caldana C."/>
            <person name="Canovas D."/>
            <person name="Cerqueira G.C."/>
            <person name="Chen F."/>
            <person name="Chen W."/>
            <person name="Choi C."/>
            <person name="Clum A."/>
            <person name="Dos Santos R.A."/>
            <person name="Damasio A.R."/>
            <person name="Diallinas G."/>
            <person name="Emri T."/>
            <person name="Fekete E."/>
            <person name="Flipphi M."/>
            <person name="Freyberg S."/>
            <person name="Gallo A."/>
            <person name="Gournas C."/>
            <person name="Habgood R."/>
            <person name="Hainaut M."/>
            <person name="Harispe M.L."/>
            <person name="Henrissat B."/>
            <person name="Hilden K.S."/>
            <person name="Hope R."/>
            <person name="Hossain A."/>
            <person name="Karabika E."/>
            <person name="Karaffa L."/>
            <person name="Karanyi Z."/>
            <person name="Krasevec N."/>
            <person name="Kuo A."/>
            <person name="Kusch H."/>
            <person name="LaButti K."/>
            <person name="Lagendijk E.L."/>
            <person name="Lapidus A."/>
            <person name="Levasseur A."/>
            <person name="Lindquist E."/>
            <person name="Lipzen A."/>
            <person name="Logrieco A.F."/>
            <person name="MacCabe A."/>
            <person name="Maekelae M.R."/>
            <person name="Malavazi I."/>
            <person name="Melin P."/>
            <person name="Meyer V."/>
            <person name="Mielnichuk N."/>
            <person name="Miskei M."/>
            <person name="Molnar A.P."/>
            <person name="Mule G."/>
            <person name="Ngan C.Y."/>
            <person name="Orejas M."/>
            <person name="Orosz E."/>
            <person name="Ouedraogo J.P."/>
            <person name="Overkamp K.M."/>
            <person name="Park H.-S."/>
            <person name="Perrone G."/>
            <person name="Piumi F."/>
            <person name="Punt P.J."/>
            <person name="Ram A.F."/>
            <person name="Ramon A."/>
            <person name="Rauscher S."/>
            <person name="Record E."/>
            <person name="Riano-Pachon D.M."/>
            <person name="Robert V."/>
            <person name="Roehrig J."/>
            <person name="Ruller R."/>
            <person name="Salamov A."/>
            <person name="Salih N.S."/>
            <person name="Samson R.A."/>
            <person name="Sandor E."/>
            <person name="Sanguinetti M."/>
            <person name="Schuetze T."/>
            <person name="Sepcic K."/>
            <person name="Shelest E."/>
            <person name="Sherlock G."/>
            <person name="Sophianopoulou V."/>
            <person name="Squina F.M."/>
            <person name="Sun H."/>
            <person name="Susca A."/>
            <person name="Todd R.B."/>
            <person name="Tsang A."/>
            <person name="Unkles S.E."/>
            <person name="van de Wiele N."/>
            <person name="van Rossen-Uffink D."/>
            <person name="Oliveira J.V."/>
            <person name="Vesth T.C."/>
            <person name="Visser J."/>
            <person name="Yu J.-H."/>
            <person name="Zhou M."/>
            <person name="Andersen M.R."/>
            <person name="Archer D.B."/>
            <person name="Baker S.E."/>
            <person name="Benoit I."/>
            <person name="Brakhage A.A."/>
            <person name="Braus G.H."/>
            <person name="Fischer R."/>
            <person name="Frisvad J.C."/>
            <person name="Goldman G.H."/>
            <person name="Houbraken J."/>
            <person name="Oakley B."/>
            <person name="Pocsi I."/>
            <person name="Scazzocchio C."/>
            <person name="Seiboth B."/>
            <person name="vanKuyk P.A."/>
            <person name="Wortman J."/>
            <person name="Dyer P.S."/>
            <person name="Grigoriev I.V."/>
        </authorList>
    </citation>
    <scope>NUCLEOTIDE SEQUENCE [LARGE SCALE GENOMIC DNA]</scope>
    <source>
        <strain evidence="5">CBS 506.65</strain>
    </source>
</reference>
<keyword evidence="5" id="KW-1185">Reference proteome</keyword>
<sequence>MSESFEEGIEMPGIPKETARKMARLEEEFNRVELDQLRASVPLLRPLYEKRNALITRPDVEAEFWIRVFSNAPAEIDEYILPSDAAILSTCLKNLTIERFEVDDKGQGEPRSLRLTFEFRTDEENAFITDAKVVKDFYWRQQVTKNAQGKRRFWEGLVSEPVRINWKKGMDPTKGLLDAACDLAEAEKKQQQKKKGADRTTLPEFEKLVRKVAELEAAANEDEDEEDDEDPMAGNSPAGVSFFALFGYRGRDVSAEQSKEAEKDEEERWAKIAKGEEPEDEDEDDDDDEEDEDVDSLEDIEIFPDGEDVATAIAEDLWPNALKYYVESYAIADDLSDADLEDLEDLEGDEDDEEEESHPRKKTKV</sequence>
<proteinExistence type="inferred from homology"/>
<comment type="similarity">
    <text evidence="1 2">Belongs to the nucleosome assembly protein (NAP) family.</text>
</comment>
<dbReference type="GO" id="GO:0005634">
    <property type="term" value="C:nucleus"/>
    <property type="evidence" value="ECO:0007669"/>
    <property type="project" value="InterPro"/>
</dbReference>
<protein>
    <recommendedName>
        <fullName evidence="6">BSD domain-containing protein</fullName>
    </recommendedName>
</protein>
<dbReference type="GO" id="GO:0006334">
    <property type="term" value="P:nucleosome assembly"/>
    <property type="evidence" value="ECO:0007669"/>
    <property type="project" value="InterPro"/>
</dbReference>
<evidence type="ECO:0000256" key="3">
    <source>
        <dbReference type="SAM" id="MobiDB-lite"/>
    </source>
</evidence>
<dbReference type="SUPFAM" id="SSF143113">
    <property type="entry name" value="NAP-like"/>
    <property type="match status" value="1"/>
</dbReference>
<dbReference type="GeneID" id="34608705"/>
<feature type="compositionally biased region" description="Acidic residues" evidence="3">
    <location>
        <begin position="340"/>
        <end position="356"/>
    </location>
</feature>
<dbReference type="EMBL" id="KV878338">
    <property type="protein sequence ID" value="OJJ48968.1"/>
    <property type="molecule type" value="Genomic_DNA"/>
</dbReference>
<evidence type="ECO:0000313" key="4">
    <source>
        <dbReference type="EMBL" id="OJJ48968.1"/>
    </source>
</evidence>
<dbReference type="Gene3D" id="3.30.1120.90">
    <property type="entry name" value="Nucleosome assembly protein"/>
    <property type="match status" value="1"/>
</dbReference>
<feature type="region of interest" description="Disordered" evidence="3">
    <location>
        <begin position="254"/>
        <end position="307"/>
    </location>
</feature>
<dbReference type="PANTHER" id="PTHR11875">
    <property type="entry name" value="TESTIS-SPECIFIC Y-ENCODED PROTEIN"/>
    <property type="match status" value="1"/>
</dbReference>
<dbReference type="VEuPathDB" id="FungiDB:ASPZODRAFT_129315"/>
<evidence type="ECO:0000256" key="1">
    <source>
        <dbReference type="ARBA" id="ARBA00009947"/>
    </source>
</evidence>
<accession>A0A1L9SP40</accession>
<dbReference type="InterPro" id="IPR002164">
    <property type="entry name" value="NAP_family"/>
</dbReference>
<evidence type="ECO:0008006" key="6">
    <source>
        <dbReference type="Google" id="ProtNLM"/>
    </source>
</evidence>
<organism evidence="4 5">
    <name type="scientific">Penicilliopsis zonata CBS 506.65</name>
    <dbReference type="NCBI Taxonomy" id="1073090"/>
    <lineage>
        <taxon>Eukaryota</taxon>
        <taxon>Fungi</taxon>
        <taxon>Dikarya</taxon>
        <taxon>Ascomycota</taxon>
        <taxon>Pezizomycotina</taxon>
        <taxon>Eurotiomycetes</taxon>
        <taxon>Eurotiomycetidae</taxon>
        <taxon>Eurotiales</taxon>
        <taxon>Aspergillaceae</taxon>
        <taxon>Penicilliopsis</taxon>
    </lineage>
</organism>
<dbReference type="OrthoDB" id="19419at2759"/>
<gene>
    <name evidence="4" type="ORF">ASPZODRAFT_129315</name>
</gene>
<dbReference type="InterPro" id="IPR037231">
    <property type="entry name" value="NAP-like_sf"/>
</dbReference>
<evidence type="ECO:0000256" key="2">
    <source>
        <dbReference type="RuleBase" id="RU003876"/>
    </source>
</evidence>
<dbReference type="RefSeq" id="XP_022583478.1">
    <property type="nucleotide sequence ID" value="XM_022722240.1"/>
</dbReference>
<feature type="compositionally biased region" description="Acidic residues" evidence="3">
    <location>
        <begin position="277"/>
        <end position="307"/>
    </location>
</feature>
<dbReference type="Pfam" id="PF00956">
    <property type="entry name" value="NAP"/>
    <property type="match status" value="1"/>
</dbReference>
<feature type="compositionally biased region" description="Basic and acidic residues" evidence="3">
    <location>
        <begin position="254"/>
        <end position="276"/>
    </location>
</feature>
<evidence type="ECO:0000313" key="5">
    <source>
        <dbReference type="Proteomes" id="UP000184188"/>
    </source>
</evidence>
<dbReference type="STRING" id="1073090.A0A1L9SP40"/>
<feature type="region of interest" description="Disordered" evidence="3">
    <location>
        <begin position="340"/>
        <end position="365"/>
    </location>
</feature>